<dbReference type="GO" id="GO:0051083">
    <property type="term" value="P:'de novo' cotranslational protein folding"/>
    <property type="evidence" value="ECO:0007669"/>
    <property type="project" value="TreeGrafter"/>
</dbReference>
<dbReference type="PANTHER" id="PTHR15830">
    <property type="entry name" value="TELOMERE LENGTH REGULATION PROTEIN TEL2 FAMILY MEMBER"/>
    <property type="match status" value="1"/>
</dbReference>
<feature type="compositionally biased region" description="Basic and acidic residues" evidence="2">
    <location>
        <begin position="55"/>
        <end position="68"/>
    </location>
</feature>
<feature type="transmembrane region" description="Helical" evidence="3">
    <location>
        <begin position="340"/>
        <end position="358"/>
    </location>
</feature>
<evidence type="ECO:0000313" key="5">
    <source>
        <dbReference type="EMBL" id="GBM83201.1"/>
    </source>
</evidence>
<name>A0A4Y2IZ02_ARAVE</name>
<organism evidence="5 6">
    <name type="scientific">Araneus ventricosus</name>
    <name type="common">Orbweaver spider</name>
    <name type="synonym">Epeira ventricosa</name>
    <dbReference type="NCBI Taxonomy" id="182803"/>
    <lineage>
        <taxon>Eukaryota</taxon>
        <taxon>Metazoa</taxon>
        <taxon>Ecdysozoa</taxon>
        <taxon>Arthropoda</taxon>
        <taxon>Chelicerata</taxon>
        <taxon>Arachnida</taxon>
        <taxon>Araneae</taxon>
        <taxon>Araneomorphae</taxon>
        <taxon>Entelegynae</taxon>
        <taxon>Araneoidea</taxon>
        <taxon>Araneidae</taxon>
        <taxon>Araneus</taxon>
    </lineage>
</organism>
<keyword evidence="3" id="KW-1133">Transmembrane helix</keyword>
<dbReference type="AlphaFoldDB" id="A0A4Y2IZ02"/>
<feature type="region of interest" description="Disordered" evidence="2">
    <location>
        <begin position="55"/>
        <end position="83"/>
    </location>
</feature>
<dbReference type="SUPFAM" id="SSF48371">
    <property type="entry name" value="ARM repeat"/>
    <property type="match status" value="1"/>
</dbReference>
<dbReference type="PANTHER" id="PTHR15830:SF10">
    <property type="entry name" value="TELOMERE LENGTH REGULATION PROTEIN TEL2 HOMOLOG"/>
    <property type="match status" value="1"/>
</dbReference>
<evidence type="ECO:0000256" key="2">
    <source>
        <dbReference type="SAM" id="MobiDB-lite"/>
    </source>
</evidence>
<sequence length="418" mass="47689">MVILKLKKFIKEIVDENLLAELKALLVIPSNPGKDALYLEGVNFFKDENPKKVEKELKNEDESSKVLEVDSDDDLEPYDTSKDVPQEHLKRPFYLNDCLQGLIEQDDQEWFEQCLKHAENLVESNSDKVHEVAVEMAKVMLHLEDKYCSPDFLAIRHRILVSLTVHCPVLVAEYLTSQFYEDNYNIRQRLDILEVIASSSQLLSQPKSSPKKPEPPISSSEDKFSASTEKLWKTIVDQRVAAKTRHITKAKRNTVPEMLENRFSTVAGYFFFPLMAKYDKTNKMLKLFGEDSYVLGRLVYTLGVVMHASANIPICQNMGQALLHFLADVRNHSDMFVREACIFAMAAVFTSVPGYLLFSDDMTSLVLESKEWLQSVIDNDPETSCQIKATYALSLIIHTITNDMPLVCDILSTKENVY</sequence>
<dbReference type="Pfam" id="PF10193">
    <property type="entry name" value="Telomere_reg-2"/>
    <property type="match status" value="1"/>
</dbReference>
<dbReference type="OrthoDB" id="4033880at2759"/>
<comment type="caution">
    <text evidence="5">The sequence shown here is derived from an EMBL/GenBank/DDBJ whole genome shotgun (WGS) entry which is preliminary data.</text>
</comment>
<dbReference type="InterPro" id="IPR038528">
    <property type="entry name" value="TEL2_C_sf"/>
</dbReference>
<dbReference type="FunFam" id="1.25.40.720:FF:000001">
    <property type="entry name" value="Telomere length regulation protein TEL2"/>
    <property type="match status" value="1"/>
</dbReference>
<reference evidence="5 6" key="1">
    <citation type="journal article" date="2019" name="Sci. Rep.">
        <title>Orb-weaving spider Araneus ventricosus genome elucidates the spidroin gene catalogue.</title>
        <authorList>
            <person name="Kono N."/>
            <person name="Nakamura H."/>
            <person name="Ohtoshi R."/>
            <person name="Moran D.A.P."/>
            <person name="Shinohara A."/>
            <person name="Yoshida Y."/>
            <person name="Fujiwara M."/>
            <person name="Mori M."/>
            <person name="Tomita M."/>
            <person name="Arakawa K."/>
        </authorList>
    </citation>
    <scope>NUCLEOTIDE SEQUENCE [LARGE SCALE GENOMIC DNA]</scope>
</reference>
<comment type="similarity">
    <text evidence="1">Belongs to the TEL2 family.</text>
</comment>
<evidence type="ECO:0000259" key="4">
    <source>
        <dbReference type="Pfam" id="PF10193"/>
    </source>
</evidence>
<accession>A0A4Y2IZ02</accession>
<keyword evidence="6" id="KW-1185">Reference proteome</keyword>
<keyword evidence="3" id="KW-0472">Membrane</keyword>
<evidence type="ECO:0000256" key="1">
    <source>
        <dbReference type="ARBA" id="ARBA00006133"/>
    </source>
</evidence>
<dbReference type="InterPro" id="IPR051970">
    <property type="entry name" value="TEL2_Regulation"/>
</dbReference>
<dbReference type="GO" id="GO:0005829">
    <property type="term" value="C:cytosol"/>
    <property type="evidence" value="ECO:0007669"/>
    <property type="project" value="TreeGrafter"/>
</dbReference>
<feature type="domain" description="Telomere length regulation protein conserved" evidence="4">
    <location>
        <begin position="92"/>
        <end position="199"/>
    </location>
</feature>
<gene>
    <name evidence="5" type="primary">telo2_1</name>
    <name evidence="5" type="ORF">AVEN_262680_1</name>
</gene>
<proteinExistence type="inferred from homology"/>
<dbReference type="GO" id="GO:0042162">
    <property type="term" value="F:telomeric DNA binding"/>
    <property type="evidence" value="ECO:0007669"/>
    <property type="project" value="TreeGrafter"/>
</dbReference>
<dbReference type="InterPro" id="IPR019337">
    <property type="entry name" value="Telomere_length_regulation_dom"/>
</dbReference>
<evidence type="ECO:0000256" key="3">
    <source>
        <dbReference type="SAM" id="Phobius"/>
    </source>
</evidence>
<dbReference type="GO" id="GO:0051879">
    <property type="term" value="F:Hsp90 protein binding"/>
    <property type="evidence" value="ECO:0007669"/>
    <property type="project" value="TreeGrafter"/>
</dbReference>
<keyword evidence="3" id="KW-0812">Transmembrane</keyword>
<dbReference type="InterPro" id="IPR016024">
    <property type="entry name" value="ARM-type_fold"/>
</dbReference>
<protein>
    <submittedName>
        <fullName evidence="5">Telomere length regulation protein TEL2</fullName>
    </submittedName>
</protein>
<dbReference type="EMBL" id="BGPR01003062">
    <property type="protein sequence ID" value="GBM83201.1"/>
    <property type="molecule type" value="Genomic_DNA"/>
</dbReference>
<dbReference type="Gene3D" id="1.25.40.720">
    <property type="entry name" value="Telomere length regulation protein 2, C-terminal domain"/>
    <property type="match status" value="2"/>
</dbReference>
<dbReference type="Proteomes" id="UP000499080">
    <property type="component" value="Unassembled WGS sequence"/>
</dbReference>
<feature type="region of interest" description="Disordered" evidence="2">
    <location>
        <begin position="204"/>
        <end position="225"/>
    </location>
</feature>
<evidence type="ECO:0000313" key="6">
    <source>
        <dbReference type="Proteomes" id="UP000499080"/>
    </source>
</evidence>